<organism evidence="1 2">
    <name type="scientific">Dioscorea alata</name>
    <name type="common">Purple yam</name>
    <dbReference type="NCBI Taxonomy" id="55571"/>
    <lineage>
        <taxon>Eukaryota</taxon>
        <taxon>Viridiplantae</taxon>
        <taxon>Streptophyta</taxon>
        <taxon>Embryophyta</taxon>
        <taxon>Tracheophyta</taxon>
        <taxon>Spermatophyta</taxon>
        <taxon>Magnoliopsida</taxon>
        <taxon>Liliopsida</taxon>
        <taxon>Dioscoreales</taxon>
        <taxon>Dioscoreaceae</taxon>
        <taxon>Dioscorea</taxon>
    </lineage>
</organism>
<dbReference type="Proteomes" id="UP000827976">
    <property type="component" value="Chromosome 16"/>
</dbReference>
<sequence>MSATTAKKRSKSRRRDRSLMGWVFSEPSSSLFPSREELVKLLLVVAIAACVAVACHFAAGVLNRRQKPFCENNESFFDLDPEFCEPCPDNGRCSNGDLECFHGYKKHGRVCIEDRSINQTAKELAKGLEDHVCDSYAQILCGKAGKIWVPESGILNALDENKSDKYIHLEDNVFEFAKRKALENIENSLETRTVISGNKEFKCPDMSAEMHKPLLCRARQWMYKHLLHILAVAVMLIGLIRVSWRIKKRQTLLARAEELYEQVCEILEQNAVMAKNAKGGDEKWAVASWLRDHLLLPRERKDAKLWKEVEKLILEDSRISQYPKLIKGESKIVLEWQVEGSLGPKVRRKEASMNTEIKRHHSISSTYKQRQVKECGSLYT</sequence>
<gene>
    <name evidence="1" type="ORF">IHE45_16G015300</name>
</gene>
<proteinExistence type="predicted"/>
<reference evidence="2" key="1">
    <citation type="journal article" date="2022" name="Nat. Commun.">
        <title>Chromosome evolution and the genetic basis of agronomically important traits in greater yam.</title>
        <authorList>
            <person name="Bredeson J.V."/>
            <person name="Lyons J.B."/>
            <person name="Oniyinde I.O."/>
            <person name="Okereke N.R."/>
            <person name="Kolade O."/>
            <person name="Nnabue I."/>
            <person name="Nwadili C.O."/>
            <person name="Hribova E."/>
            <person name="Parker M."/>
            <person name="Nwogha J."/>
            <person name="Shu S."/>
            <person name="Carlson J."/>
            <person name="Kariba R."/>
            <person name="Muthemba S."/>
            <person name="Knop K."/>
            <person name="Barton G.J."/>
            <person name="Sherwood A.V."/>
            <person name="Lopez-Montes A."/>
            <person name="Asiedu R."/>
            <person name="Jamnadass R."/>
            <person name="Muchugi A."/>
            <person name="Goodstein D."/>
            <person name="Egesi C.N."/>
            <person name="Featherston J."/>
            <person name="Asfaw A."/>
            <person name="Simpson G.G."/>
            <person name="Dolezel J."/>
            <person name="Hendre P.S."/>
            <person name="Van Deynze A."/>
            <person name="Kumar P.L."/>
            <person name="Obidiegwu J.E."/>
            <person name="Bhattacharjee R."/>
            <person name="Rokhsar D.S."/>
        </authorList>
    </citation>
    <scope>NUCLEOTIDE SEQUENCE [LARGE SCALE GENOMIC DNA]</scope>
    <source>
        <strain evidence="2">cv. TDa95/00328</strain>
    </source>
</reference>
<accession>A0ACB7UFT3</accession>
<keyword evidence="2" id="KW-1185">Reference proteome</keyword>
<evidence type="ECO:0000313" key="1">
    <source>
        <dbReference type="EMBL" id="KAH7659180.1"/>
    </source>
</evidence>
<evidence type="ECO:0000313" key="2">
    <source>
        <dbReference type="Proteomes" id="UP000827976"/>
    </source>
</evidence>
<comment type="caution">
    <text evidence="1">The sequence shown here is derived from an EMBL/GenBank/DDBJ whole genome shotgun (WGS) entry which is preliminary data.</text>
</comment>
<name>A0ACB7UFT3_DIOAL</name>
<dbReference type="EMBL" id="CM037026">
    <property type="protein sequence ID" value="KAH7659180.1"/>
    <property type="molecule type" value="Genomic_DNA"/>
</dbReference>
<protein>
    <submittedName>
        <fullName evidence="1">Man1/Src1 C-terminal protein</fullName>
    </submittedName>
</protein>